<dbReference type="PANTHER" id="PTHR31775">
    <property type="entry name" value="OS02G0117200 PROTEIN"/>
    <property type="match status" value="1"/>
</dbReference>
<comment type="similarity">
    <text evidence="1">Belongs to the remorin family.</text>
</comment>
<dbReference type="InterPro" id="IPR005516">
    <property type="entry name" value="Remorin_C"/>
</dbReference>
<gene>
    <name evidence="4" type="ORF">ZIOFF_040038</name>
</gene>
<feature type="coiled-coil region" evidence="2">
    <location>
        <begin position="112"/>
        <end position="143"/>
    </location>
</feature>
<evidence type="ECO:0000256" key="1">
    <source>
        <dbReference type="ARBA" id="ARBA00005711"/>
    </source>
</evidence>
<sequence>MTTEKAAVEGATPESAPLLLEPVLKDVEEAKATIVPAPEERPKFSKLLADAQNHEELSADSRSTDRGAILARALTEKRLSLIKAWEENEKVESENKAVKKIAEIVAWENSKKAEVEAKQKKKEEKLEKKKAEYAERMKNKIASIRKEAEAKKVITEAKQGKEVMKVEEKAAKYRSTGLAPRKIWGFLGRCSFYWFILLIAQRPCYAMNVLGSRKLHVAFILHPPSSIFWLQF</sequence>
<dbReference type="EMBL" id="JACMSC010000011">
    <property type="protein sequence ID" value="KAG6500196.1"/>
    <property type="molecule type" value="Genomic_DNA"/>
</dbReference>
<proteinExistence type="inferred from homology"/>
<dbReference type="PANTHER" id="PTHR31775:SF5">
    <property type="entry name" value="REMORIN 1.4"/>
    <property type="match status" value="1"/>
</dbReference>
<feature type="domain" description="Remorin C-terminal" evidence="3">
    <location>
        <begin position="77"/>
        <end position="182"/>
    </location>
</feature>
<evidence type="ECO:0000313" key="4">
    <source>
        <dbReference type="EMBL" id="KAG6500196.1"/>
    </source>
</evidence>
<accession>A0A8J5G5I5</accession>
<evidence type="ECO:0000259" key="3">
    <source>
        <dbReference type="Pfam" id="PF03763"/>
    </source>
</evidence>
<reference evidence="4 5" key="1">
    <citation type="submission" date="2020-08" db="EMBL/GenBank/DDBJ databases">
        <title>Plant Genome Project.</title>
        <authorList>
            <person name="Zhang R.-G."/>
        </authorList>
    </citation>
    <scope>NUCLEOTIDE SEQUENCE [LARGE SCALE GENOMIC DNA]</scope>
    <source>
        <tissue evidence="4">Rhizome</tissue>
    </source>
</reference>
<dbReference type="Proteomes" id="UP000734854">
    <property type="component" value="Unassembled WGS sequence"/>
</dbReference>
<keyword evidence="5" id="KW-1185">Reference proteome</keyword>
<evidence type="ECO:0000313" key="5">
    <source>
        <dbReference type="Proteomes" id="UP000734854"/>
    </source>
</evidence>
<name>A0A8J5G5I5_ZINOF</name>
<dbReference type="AlphaFoldDB" id="A0A8J5G5I5"/>
<keyword evidence="2" id="KW-0175">Coiled coil</keyword>
<organism evidence="4 5">
    <name type="scientific">Zingiber officinale</name>
    <name type="common">Ginger</name>
    <name type="synonym">Amomum zingiber</name>
    <dbReference type="NCBI Taxonomy" id="94328"/>
    <lineage>
        <taxon>Eukaryota</taxon>
        <taxon>Viridiplantae</taxon>
        <taxon>Streptophyta</taxon>
        <taxon>Embryophyta</taxon>
        <taxon>Tracheophyta</taxon>
        <taxon>Spermatophyta</taxon>
        <taxon>Magnoliopsida</taxon>
        <taxon>Liliopsida</taxon>
        <taxon>Zingiberales</taxon>
        <taxon>Zingiberaceae</taxon>
        <taxon>Zingiber</taxon>
    </lineage>
</organism>
<dbReference type="Pfam" id="PF03763">
    <property type="entry name" value="Remorin_C"/>
    <property type="match status" value="1"/>
</dbReference>
<comment type="caution">
    <text evidence="4">The sequence shown here is derived from an EMBL/GenBank/DDBJ whole genome shotgun (WGS) entry which is preliminary data.</text>
</comment>
<protein>
    <recommendedName>
        <fullName evidence="3">Remorin C-terminal domain-containing protein</fullName>
    </recommendedName>
</protein>
<evidence type="ECO:0000256" key="2">
    <source>
        <dbReference type="SAM" id="Coils"/>
    </source>
</evidence>